<gene>
    <name evidence="1" type="ORF">CFAM422_008289</name>
</gene>
<proteinExistence type="predicted"/>
<evidence type="ECO:0000313" key="1">
    <source>
        <dbReference type="EMBL" id="KAF3067911.1"/>
    </source>
</evidence>
<organism evidence="1 2">
    <name type="scientific">Trichoderma lentiforme</name>
    <dbReference type="NCBI Taxonomy" id="1567552"/>
    <lineage>
        <taxon>Eukaryota</taxon>
        <taxon>Fungi</taxon>
        <taxon>Dikarya</taxon>
        <taxon>Ascomycota</taxon>
        <taxon>Pezizomycotina</taxon>
        <taxon>Sordariomycetes</taxon>
        <taxon>Hypocreomycetidae</taxon>
        <taxon>Hypocreales</taxon>
        <taxon>Hypocreaceae</taxon>
        <taxon>Trichoderma</taxon>
    </lineage>
</organism>
<sequence length="54" mass="5943">MQVAARRQVPGWDTKSCSDGEVPVRVAISSYVSNIVAFNPFIDMEVKLQTAAKM</sequence>
<keyword evidence="2" id="KW-1185">Reference proteome</keyword>
<dbReference type="AlphaFoldDB" id="A0A9P4XCZ1"/>
<evidence type="ECO:0000313" key="2">
    <source>
        <dbReference type="Proteomes" id="UP000801864"/>
    </source>
</evidence>
<dbReference type="EMBL" id="QLNT01000014">
    <property type="protein sequence ID" value="KAF3067911.1"/>
    <property type="molecule type" value="Genomic_DNA"/>
</dbReference>
<name>A0A9P4XCZ1_9HYPO</name>
<comment type="caution">
    <text evidence="1">The sequence shown here is derived from an EMBL/GenBank/DDBJ whole genome shotgun (WGS) entry which is preliminary data.</text>
</comment>
<dbReference type="Proteomes" id="UP000801864">
    <property type="component" value="Unassembled WGS sequence"/>
</dbReference>
<protein>
    <submittedName>
        <fullName evidence="1">Uncharacterized protein</fullName>
    </submittedName>
</protein>
<reference evidence="1 2" key="1">
    <citation type="submission" date="2018-06" db="EMBL/GenBank/DDBJ databases">
        <title>Genome analysis of cellulolytic fungus Trichoderma lentiforme CFAM-422.</title>
        <authorList>
            <person name="Steindorff A.S."/>
            <person name="Formighieri E.F."/>
            <person name="Midorikawa G.E.O."/>
            <person name="Tamietti M.S."/>
            <person name="Ramos E.Z."/>
            <person name="Silva A.S."/>
            <person name="Bon E.P.S."/>
            <person name="Mendes T.D."/>
            <person name="Damaso M.C.T."/>
            <person name="Favaro L.C.L."/>
        </authorList>
    </citation>
    <scope>NUCLEOTIDE SEQUENCE [LARGE SCALE GENOMIC DNA]</scope>
    <source>
        <strain evidence="1 2">CFAM-422</strain>
    </source>
</reference>
<accession>A0A9P4XCZ1</accession>